<dbReference type="PANTHER" id="PTHR10458:SF22">
    <property type="entry name" value="PEPTIDE DEFORMYLASE"/>
    <property type="match status" value="1"/>
</dbReference>
<accession>A0A0G1JN88</accession>
<keyword evidence="2" id="KW-0378">Hydrolase</keyword>
<dbReference type="GO" id="GO:0006412">
    <property type="term" value="P:translation"/>
    <property type="evidence" value="ECO:0007669"/>
    <property type="project" value="UniProtKB-UniRule"/>
</dbReference>
<dbReference type="PANTHER" id="PTHR10458">
    <property type="entry name" value="PEPTIDE DEFORMYLASE"/>
    <property type="match status" value="1"/>
</dbReference>
<protein>
    <recommendedName>
        <fullName evidence="2">Peptide deformylase</fullName>
        <shortName evidence="2">PDF</shortName>
        <ecNumber evidence="2">3.5.1.88</ecNumber>
    </recommendedName>
    <alternativeName>
        <fullName evidence="2">Polypeptide deformylase</fullName>
    </alternativeName>
</protein>
<dbReference type="InterPro" id="IPR023635">
    <property type="entry name" value="Peptide_deformylase"/>
</dbReference>
<reference evidence="3 4" key="1">
    <citation type="journal article" date="2015" name="Nature">
        <title>rRNA introns, odd ribosomes, and small enigmatic genomes across a large radiation of phyla.</title>
        <authorList>
            <person name="Brown C.T."/>
            <person name="Hug L.A."/>
            <person name="Thomas B.C."/>
            <person name="Sharon I."/>
            <person name="Castelle C.J."/>
            <person name="Singh A."/>
            <person name="Wilkins M.J."/>
            <person name="Williams K.H."/>
            <person name="Banfield J.F."/>
        </authorList>
    </citation>
    <scope>NUCLEOTIDE SEQUENCE [LARGE SCALE GENOMIC DNA]</scope>
</reference>
<dbReference type="AlphaFoldDB" id="A0A0G1JN88"/>
<evidence type="ECO:0000256" key="1">
    <source>
        <dbReference type="ARBA" id="ARBA00010759"/>
    </source>
</evidence>
<evidence type="ECO:0000313" key="4">
    <source>
        <dbReference type="Proteomes" id="UP000034128"/>
    </source>
</evidence>
<gene>
    <name evidence="2" type="primary">def</name>
    <name evidence="3" type="ORF">UW36_C0005G0006</name>
</gene>
<feature type="binding site" evidence="2">
    <location>
        <position position="106"/>
    </location>
    <ligand>
        <name>Fe cation</name>
        <dbReference type="ChEBI" id="CHEBI:24875"/>
    </ligand>
</feature>
<dbReference type="GO" id="GO:0042586">
    <property type="term" value="F:peptide deformylase activity"/>
    <property type="evidence" value="ECO:0007669"/>
    <property type="project" value="UniProtKB-UniRule"/>
</dbReference>
<dbReference type="EMBL" id="LCIA01000005">
    <property type="protein sequence ID" value="KKT45427.1"/>
    <property type="molecule type" value="Genomic_DNA"/>
</dbReference>
<sequence length="180" mass="19866">MVKKIVTYPNPILALTSQKIDFAKAGSIARLKTLVADMAETINLVKDPPAAGLSAIQIGETVRVLIARDFVYDKDTANAVAVKSYLLVNPKYISLSKEQVADWEGCLSFPNQYGKVLRHKKIKIKYQDDQGAEQRLAASGFLARVIQHELDHLDGITFNTKAIGKLIKGEELDTKLKIAD</sequence>
<proteinExistence type="inferred from homology"/>
<dbReference type="PRINTS" id="PR01576">
    <property type="entry name" value="PDEFORMYLASE"/>
</dbReference>
<comment type="caution">
    <text evidence="3">The sequence shown here is derived from an EMBL/GenBank/DDBJ whole genome shotgun (WGS) entry which is preliminary data.</text>
</comment>
<keyword evidence="2" id="KW-0408">Iron</keyword>
<comment type="cofactor">
    <cofactor evidence="2">
        <name>Fe(2+)</name>
        <dbReference type="ChEBI" id="CHEBI:29033"/>
    </cofactor>
    <text evidence="2">Binds 1 Fe(2+) ion.</text>
</comment>
<name>A0A0G1JN88_UNCKA</name>
<evidence type="ECO:0000256" key="2">
    <source>
        <dbReference type="HAMAP-Rule" id="MF_00163"/>
    </source>
</evidence>
<dbReference type="NCBIfam" id="TIGR00079">
    <property type="entry name" value="pept_deformyl"/>
    <property type="match status" value="1"/>
</dbReference>
<keyword evidence="2" id="KW-0648">Protein biosynthesis</keyword>
<dbReference type="InterPro" id="IPR036821">
    <property type="entry name" value="Peptide_deformylase_sf"/>
</dbReference>
<dbReference type="PIRSF" id="PIRSF004749">
    <property type="entry name" value="Pep_def"/>
    <property type="match status" value="1"/>
</dbReference>
<dbReference type="GO" id="GO:0046872">
    <property type="term" value="F:metal ion binding"/>
    <property type="evidence" value="ECO:0007669"/>
    <property type="project" value="UniProtKB-KW"/>
</dbReference>
<keyword evidence="2" id="KW-0479">Metal-binding</keyword>
<dbReference type="HAMAP" id="MF_00163">
    <property type="entry name" value="Pep_deformylase"/>
    <property type="match status" value="1"/>
</dbReference>
<comment type="similarity">
    <text evidence="1 2">Belongs to the polypeptide deformylase family.</text>
</comment>
<comment type="catalytic activity">
    <reaction evidence="2">
        <text>N-terminal N-formyl-L-methionyl-[peptide] + H2O = N-terminal L-methionyl-[peptide] + formate</text>
        <dbReference type="Rhea" id="RHEA:24420"/>
        <dbReference type="Rhea" id="RHEA-COMP:10639"/>
        <dbReference type="Rhea" id="RHEA-COMP:10640"/>
        <dbReference type="ChEBI" id="CHEBI:15377"/>
        <dbReference type="ChEBI" id="CHEBI:15740"/>
        <dbReference type="ChEBI" id="CHEBI:49298"/>
        <dbReference type="ChEBI" id="CHEBI:64731"/>
        <dbReference type="EC" id="3.5.1.88"/>
    </reaction>
</comment>
<dbReference type="Gene3D" id="3.90.45.10">
    <property type="entry name" value="Peptide deformylase"/>
    <property type="match status" value="1"/>
</dbReference>
<feature type="binding site" evidence="2">
    <location>
        <position position="148"/>
    </location>
    <ligand>
        <name>Fe cation</name>
        <dbReference type="ChEBI" id="CHEBI:24875"/>
    </ligand>
</feature>
<dbReference type="SUPFAM" id="SSF56420">
    <property type="entry name" value="Peptide deformylase"/>
    <property type="match status" value="1"/>
</dbReference>
<evidence type="ECO:0000313" key="3">
    <source>
        <dbReference type="EMBL" id="KKT45427.1"/>
    </source>
</evidence>
<dbReference type="Pfam" id="PF01327">
    <property type="entry name" value="Pep_deformylase"/>
    <property type="match status" value="1"/>
</dbReference>
<organism evidence="3 4">
    <name type="scientific">candidate division WWE3 bacterium GW2011_GWA2_44_16</name>
    <dbReference type="NCBI Taxonomy" id="1619110"/>
    <lineage>
        <taxon>Bacteria</taxon>
        <taxon>Katanobacteria</taxon>
    </lineage>
</organism>
<feature type="active site" evidence="2">
    <location>
        <position position="149"/>
    </location>
</feature>
<feature type="binding site" evidence="2">
    <location>
        <position position="152"/>
    </location>
    <ligand>
        <name>Fe cation</name>
        <dbReference type="ChEBI" id="CHEBI:24875"/>
    </ligand>
</feature>
<comment type="function">
    <text evidence="2">Removes the formyl group from the N-terminal Met of newly synthesized proteins. Requires at least a dipeptide for an efficient rate of reaction. N-terminal L-methionine is a prerequisite for activity but the enzyme has broad specificity at other positions.</text>
</comment>
<dbReference type="CDD" id="cd00487">
    <property type="entry name" value="Pep_deformylase"/>
    <property type="match status" value="1"/>
</dbReference>
<dbReference type="EC" id="3.5.1.88" evidence="2"/>
<dbReference type="PATRIC" id="fig|1619110.3.peg.245"/>
<dbReference type="STRING" id="1619110.UW36_C0005G0006"/>
<dbReference type="Proteomes" id="UP000034128">
    <property type="component" value="Unassembled WGS sequence"/>
</dbReference>